<accession>A0ABR2D652</accession>
<gene>
    <name evidence="1" type="ORF">V6N12_060067</name>
</gene>
<evidence type="ECO:0000313" key="1">
    <source>
        <dbReference type="EMBL" id="KAK8529282.1"/>
    </source>
</evidence>
<evidence type="ECO:0000313" key="2">
    <source>
        <dbReference type="Proteomes" id="UP001472677"/>
    </source>
</evidence>
<sequence>MMLGLGKKRTPSNGINLSNTAYTAIMYCLHILHNEGSQNALLGKRIALLRSDRAEFESMLFAGKLEVTTDEDEHAAGDLSGGIRFRRLKRTISSEIHKQKRGDVRAKI</sequence>
<proteinExistence type="predicted"/>
<organism evidence="1 2">
    <name type="scientific">Hibiscus sabdariffa</name>
    <name type="common">roselle</name>
    <dbReference type="NCBI Taxonomy" id="183260"/>
    <lineage>
        <taxon>Eukaryota</taxon>
        <taxon>Viridiplantae</taxon>
        <taxon>Streptophyta</taxon>
        <taxon>Embryophyta</taxon>
        <taxon>Tracheophyta</taxon>
        <taxon>Spermatophyta</taxon>
        <taxon>Magnoliopsida</taxon>
        <taxon>eudicotyledons</taxon>
        <taxon>Gunneridae</taxon>
        <taxon>Pentapetalae</taxon>
        <taxon>rosids</taxon>
        <taxon>malvids</taxon>
        <taxon>Malvales</taxon>
        <taxon>Malvaceae</taxon>
        <taxon>Malvoideae</taxon>
        <taxon>Hibiscus</taxon>
    </lineage>
</organism>
<comment type="caution">
    <text evidence="1">The sequence shown here is derived from an EMBL/GenBank/DDBJ whole genome shotgun (WGS) entry which is preliminary data.</text>
</comment>
<protein>
    <submittedName>
        <fullName evidence="1">Uncharacterized protein</fullName>
    </submittedName>
</protein>
<reference evidence="1 2" key="1">
    <citation type="journal article" date="2024" name="G3 (Bethesda)">
        <title>Genome assembly of Hibiscus sabdariffa L. provides insights into metabolisms of medicinal natural products.</title>
        <authorList>
            <person name="Kim T."/>
        </authorList>
    </citation>
    <scope>NUCLEOTIDE SEQUENCE [LARGE SCALE GENOMIC DNA]</scope>
    <source>
        <strain evidence="1">TK-2024</strain>
        <tissue evidence="1">Old leaves</tissue>
    </source>
</reference>
<dbReference type="Proteomes" id="UP001472677">
    <property type="component" value="Unassembled WGS sequence"/>
</dbReference>
<name>A0ABR2D652_9ROSI</name>
<dbReference type="EMBL" id="JBBPBM010000036">
    <property type="protein sequence ID" value="KAK8529282.1"/>
    <property type="molecule type" value="Genomic_DNA"/>
</dbReference>
<keyword evidence="2" id="KW-1185">Reference proteome</keyword>